<evidence type="ECO:0000256" key="4">
    <source>
        <dbReference type="ARBA" id="ARBA00022842"/>
    </source>
</evidence>
<keyword evidence="4 5" id="KW-0460">Magnesium</keyword>
<dbReference type="Gene3D" id="3.60.10.10">
    <property type="entry name" value="Endonuclease/exonuclease/phosphatase"/>
    <property type="match status" value="2"/>
</dbReference>
<reference evidence="7 8" key="1">
    <citation type="submission" date="2024-02" db="EMBL/GenBank/DDBJ databases">
        <authorList>
            <person name="Chen Y."/>
            <person name="Shah S."/>
            <person name="Dougan E. K."/>
            <person name="Thang M."/>
            <person name="Chan C."/>
        </authorList>
    </citation>
    <scope>NUCLEOTIDE SEQUENCE [LARGE SCALE GENOMIC DNA]</scope>
</reference>
<dbReference type="PANTHER" id="PTHR22748:SF4">
    <property type="entry name" value="DNA-(APURINIC OR APYRIMIDINIC SITE) ENDONUCLEASE 2"/>
    <property type="match status" value="1"/>
</dbReference>
<evidence type="ECO:0000313" key="8">
    <source>
        <dbReference type="Proteomes" id="UP001642464"/>
    </source>
</evidence>
<comment type="similarity">
    <text evidence="1 5">Belongs to the DNA repair enzymes AP/ExoA family.</text>
</comment>
<dbReference type="Pfam" id="PF03372">
    <property type="entry name" value="Exo_endo_phos"/>
    <property type="match status" value="1"/>
</dbReference>
<dbReference type="InterPro" id="IPR005135">
    <property type="entry name" value="Endo/exonuclease/phosphatase"/>
</dbReference>
<evidence type="ECO:0000256" key="5">
    <source>
        <dbReference type="RuleBase" id="RU362131"/>
    </source>
</evidence>
<dbReference type="Proteomes" id="UP001642464">
    <property type="component" value="Unassembled WGS sequence"/>
</dbReference>
<proteinExistence type="inferred from homology"/>
<feature type="domain" description="Endonuclease/exonuclease/phosphatase" evidence="6">
    <location>
        <begin position="9"/>
        <end position="177"/>
    </location>
</feature>
<keyword evidence="2 5" id="KW-0479">Metal-binding</keyword>
<dbReference type="EMBL" id="CAXAMM010029446">
    <property type="protein sequence ID" value="CAK9064744.1"/>
    <property type="molecule type" value="Genomic_DNA"/>
</dbReference>
<gene>
    <name evidence="7" type="ORF">SCF082_LOCUS33282</name>
</gene>
<keyword evidence="3" id="KW-0378">Hydrolase</keyword>
<dbReference type="PANTHER" id="PTHR22748">
    <property type="entry name" value="AP ENDONUCLEASE"/>
    <property type="match status" value="1"/>
</dbReference>
<organism evidence="7 8">
    <name type="scientific">Durusdinium trenchii</name>
    <dbReference type="NCBI Taxonomy" id="1381693"/>
    <lineage>
        <taxon>Eukaryota</taxon>
        <taxon>Sar</taxon>
        <taxon>Alveolata</taxon>
        <taxon>Dinophyceae</taxon>
        <taxon>Suessiales</taxon>
        <taxon>Symbiodiniaceae</taxon>
        <taxon>Durusdinium</taxon>
    </lineage>
</organism>
<protein>
    <recommendedName>
        <fullName evidence="5">DNA-(apurinic or apyrimidinic site) endonuclease</fullName>
        <ecNumber evidence="5">3.1.-.-</ecNumber>
    </recommendedName>
</protein>
<name>A0ABP0NPM6_9DINO</name>
<comment type="caution">
    <text evidence="7">The sequence shown here is derived from an EMBL/GenBank/DDBJ whole genome shotgun (WGS) entry which is preliminary data.</text>
</comment>
<evidence type="ECO:0000259" key="6">
    <source>
        <dbReference type="Pfam" id="PF03372"/>
    </source>
</evidence>
<dbReference type="InterPro" id="IPR004808">
    <property type="entry name" value="AP_endonuc_1"/>
</dbReference>
<keyword evidence="8" id="KW-1185">Reference proteome</keyword>
<accession>A0ABP0NPM6</accession>
<evidence type="ECO:0000256" key="2">
    <source>
        <dbReference type="ARBA" id="ARBA00022723"/>
    </source>
</evidence>
<dbReference type="PROSITE" id="PS51435">
    <property type="entry name" value="AP_NUCLEASE_F1_4"/>
    <property type="match status" value="1"/>
</dbReference>
<evidence type="ECO:0000256" key="1">
    <source>
        <dbReference type="ARBA" id="ARBA00007092"/>
    </source>
</evidence>
<keyword evidence="5" id="KW-0227">DNA damage</keyword>
<dbReference type="EC" id="3.1.-.-" evidence="5"/>
<comment type="cofactor">
    <cofactor evidence="5">
        <name>Mg(2+)</name>
        <dbReference type="ChEBI" id="CHEBI:18420"/>
    </cofactor>
    <cofactor evidence="5">
        <name>Mn(2+)</name>
        <dbReference type="ChEBI" id="CHEBI:29035"/>
    </cofactor>
    <text evidence="5">Probably binds two magnesium or manganese ions per subunit.</text>
</comment>
<dbReference type="NCBIfam" id="TIGR00633">
    <property type="entry name" value="xth"/>
    <property type="match status" value="1"/>
</dbReference>
<keyword evidence="5" id="KW-0234">DNA repair</keyword>
<sequence>MESSDVHLISWNVAGLKPTLDQLRRFGFANFFRRHRVDILCLQEVKLNSKALATAGRQYEVDGYDSFWACNDGSGNQRQGLNGVCTFVRRGLTLSADNSPLGCPDLDGEGRCLLTDHGSFVLFNAYVPNAAGGPRLPFKLRWLRALKHAMWRERSKGKAVILAGDLNMKHRVLDTHWSCVSVRPEHFKIEESDALPDISKIAALWPDLVSAFKGKTISQIETRNSRNGQTFQKWGVWAKPLTDADAPVRLGPPIEHQGMAEFSFWMDGLHVEEDGQPEALGALQKNHTIVQRTCQSFALPVLRIVTRPTSTSYVLREKGEISIGELLEGMKKLAGVDISTAARDWLVQRSTPSSAEAVRLWLEDVLAGGMVDSFAEFYPKAQGRFTCWDQYRNRRHENEGSRIDYILVDETFFKRHASPGAGLDSRGLDADSPTAALAAATYDGLSQPSPFIGGGVPPLEEDEYIAQFRADKEGPSTGIIYTPQQLSDHVAVSLLLRKVALPSATLSRNAATQRCQPHLSSKRITDFFSRKDTPPLKRQAVAV</sequence>
<dbReference type="SUPFAM" id="SSF56219">
    <property type="entry name" value="DNase I-like"/>
    <property type="match status" value="1"/>
</dbReference>
<evidence type="ECO:0000256" key="3">
    <source>
        <dbReference type="ARBA" id="ARBA00022801"/>
    </source>
</evidence>
<dbReference type="InterPro" id="IPR036691">
    <property type="entry name" value="Endo/exonu/phosph_ase_sf"/>
</dbReference>
<evidence type="ECO:0000313" key="7">
    <source>
        <dbReference type="EMBL" id="CAK9064744.1"/>
    </source>
</evidence>